<keyword evidence="2" id="KW-1185">Reference proteome</keyword>
<feature type="non-terminal residue" evidence="1">
    <location>
        <position position="162"/>
    </location>
</feature>
<gene>
    <name evidence="1" type="ORF">ACFQ07_10100</name>
</gene>
<evidence type="ECO:0000313" key="1">
    <source>
        <dbReference type="EMBL" id="MFD0852577.1"/>
    </source>
</evidence>
<dbReference type="Proteomes" id="UP001597083">
    <property type="component" value="Unassembled WGS sequence"/>
</dbReference>
<dbReference type="EMBL" id="JBHTIR010001459">
    <property type="protein sequence ID" value="MFD0852577.1"/>
    <property type="molecule type" value="Genomic_DNA"/>
</dbReference>
<comment type="caution">
    <text evidence="1">The sequence shown here is derived from an EMBL/GenBank/DDBJ whole genome shotgun (WGS) entry which is preliminary data.</text>
</comment>
<evidence type="ECO:0000313" key="2">
    <source>
        <dbReference type="Proteomes" id="UP001597083"/>
    </source>
</evidence>
<accession>A0ABW3CFP4</accession>
<name>A0ABW3CFP4_9ACTN</name>
<organism evidence="1 2">
    <name type="scientific">Actinomadura adrarensis</name>
    <dbReference type="NCBI Taxonomy" id="1819600"/>
    <lineage>
        <taxon>Bacteria</taxon>
        <taxon>Bacillati</taxon>
        <taxon>Actinomycetota</taxon>
        <taxon>Actinomycetes</taxon>
        <taxon>Streptosporangiales</taxon>
        <taxon>Thermomonosporaceae</taxon>
        <taxon>Actinomadura</taxon>
    </lineage>
</organism>
<sequence>MNARMLLVRGGTGVAGTALLAGAMWLYTLRAEVDADELAPIREQGEIGEEVENRDFRITVDRVDVARSLRSASTLSTAPPAETAGLFVIVRVRGMSRTEPLELRSIALETHGGHSYLPNPRIGTSMPPAPQFQPMIWTRAAYLFEIPRERLAGARLVAGTGG</sequence>
<evidence type="ECO:0008006" key="3">
    <source>
        <dbReference type="Google" id="ProtNLM"/>
    </source>
</evidence>
<proteinExistence type="predicted"/>
<reference evidence="2" key="1">
    <citation type="journal article" date="2019" name="Int. J. Syst. Evol. Microbiol.">
        <title>The Global Catalogue of Microorganisms (GCM) 10K type strain sequencing project: providing services to taxonomists for standard genome sequencing and annotation.</title>
        <authorList>
            <consortium name="The Broad Institute Genomics Platform"/>
            <consortium name="The Broad Institute Genome Sequencing Center for Infectious Disease"/>
            <person name="Wu L."/>
            <person name="Ma J."/>
        </authorList>
    </citation>
    <scope>NUCLEOTIDE SEQUENCE [LARGE SCALE GENOMIC DNA]</scope>
    <source>
        <strain evidence="2">JCM 31696</strain>
    </source>
</reference>
<protein>
    <recommendedName>
        <fullName evidence="3">SURF1-like protein</fullName>
    </recommendedName>
</protein>